<name>A0AAJ0M7K4_9PEZI</name>
<protein>
    <submittedName>
        <fullName evidence="1">Uncharacterized protein</fullName>
    </submittedName>
</protein>
<proteinExistence type="predicted"/>
<evidence type="ECO:0000313" key="1">
    <source>
        <dbReference type="EMBL" id="KAK3339779.1"/>
    </source>
</evidence>
<reference evidence="1" key="2">
    <citation type="submission" date="2023-06" db="EMBL/GenBank/DDBJ databases">
        <authorList>
            <consortium name="Lawrence Berkeley National Laboratory"/>
            <person name="Haridas S."/>
            <person name="Hensen N."/>
            <person name="Bonometti L."/>
            <person name="Westerberg I."/>
            <person name="Brannstrom I.O."/>
            <person name="Guillou S."/>
            <person name="Cros-Aarteil S."/>
            <person name="Calhoun S."/>
            <person name="Kuo A."/>
            <person name="Mondo S."/>
            <person name="Pangilinan J."/>
            <person name="Riley R."/>
            <person name="Labutti K."/>
            <person name="Andreopoulos B."/>
            <person name="Lipzen A."/>
            <person name="Chen C."/>
            <person name="Yanf M."/>
            <person name="Daum C."/>
            <person name="Ng V."/>
            <person name="Clum A."/>
            <person name="Steindorff A."/>
            <person name="Ohm R."/>
            <person name="Martin F."/>
            <person name="Silar P."/>
            <person name="Natvig D."/>
            <person name="Lalanne C."/>
            <person name="Gautier V."/>
            <person name="Ament-Velasquez S.L."/>
            <person name="Kruys A."/>
            <person name="Hutchinson M.I."/>
            <person name="Powell A.J."/>
            <person name="Barry K."/>
            <person name="Miller A.N."/>
            <person name="Grigoriev I.V."/>
            <person name="Debuchy R."/>
            <person name="Gladieux P."/>
            <person name="Thoren M.H."/>
            <person name="Johannesson H."/>
        </authorList>
    </citation>
    <scope>NUCLEOTIDE SEQUENCE</scope>
    <source>
        <strain evidence="1">CBS 955.72</strain>
    </source>
</reference>
<comment type="caution">
    <text evidence="1">The sequence shown here is derived from an EMBL/GenBank/DDBJ whole genome shotgun (WGS) entry which is preliminary data.</text>
</comment>
<dbReference type="Proteomes" id="UP001275084">
    <property type="component" value="Unassembled WGS sequence"/>
</dbReference>
<dbReference type="EMBL" id="JAUIQD010000009">
    <property type="protein sequence ID" value="KAK3339779.1"/>
    <property type="molecule type" value="Genomic_DNA"/>
</dbReference>
<accession>A0AAJ0M7K4</accession>
<sequence length="563" mass="59984">MSAQIVSKNGTWTARVDEAFSLDFSNDEGSLHLSRDKDGAPIDGSVSLNGIKVSSGDNNITIGGGTQEGKWNGSLSYGKTTVNLLGGHFDLGDGRTDDFQFSFTASPTLLGPQWTGVATNTYTETHNVDISVPHVQENRSKEVAKMERTHPLFDIAGVVIPRSTFLEWATSLHFTMDVDVALNGDKPATVKVTRALKLEVRPIFMPFLDLTWPKLPALPGWFDKMKQRVEGELMQLGAELRAVLQFLEHALQEVLTWQNIERFILMASIAVTAVATATALASAAAAAAAICLGANPLADAAAIEAGVALVAATGDLAAAKLAVQTAKAGLVWGAEKATSKVITTQMAAGIAAIAATIVAGTVLSEAAVAPGAQAYFDKLADKHGLNTADGDLDALGRSLESMRSAVANEVGQLSWDLQQATEDLREAAGLATKLLEYQVMLESWMATDHTHAPFLTWPDTNLRVSDSSEDAEVVDVGDISKPKLFAAAAARMEAYATQKGYNGFVMIEFQRKAYFRRGDVAGLLATLDSGEYAKGMVSYVKAERLPMNVVIDRWAAIHAANGA</sequence>
<gene>
    <name evidence="1" type="ORF">B0T25DRAFT_618350</name>
</gene>
<dbReference type="AlphaFoldDB" id="A0AAJ0M7K4"/>
<evidence type="ECO:0000313" key="2">
    <source>
        <dbReference type="Proteomes" id="UP001275084"/>
    </source>
</evidence>
<organism evidence="1 2">
    <name type="scientific">Lasiosphaeria hispida</name>
    <dbReference type="NCBI Taxonomy" id="260671"/>
    <lineage>
        <taxon>Eukaryota</taxon>
        <taxon>Fungi</taxon>
        <taxon>Dikarya</taxon>
        <taxon>Ascomycota</taxon>
        <taxon>Pezizomycotina</taxon>
        <taxon>Sordariomycetes</taxon>
        <taxon>Sordariomycetidae</taxon>
        <taxon>Sordariales</taxon>
        <taxon>Lasiosphaeriaceae</taxon>
        <taxon>Lasiosphaeria</taxon>
    </lineage>
</organism>
<reference evidence="1" key="1">
    <citation type="journal article" date="2023" name="Mol. Phylogenet. Evol.">
        <title>Genome-scale phylogeny and comparative genomics of the fungal order Sordariales.</title>
        <authorList>
            <person name="Hensen N."/>
            <person name="Bonometti L."/>
            <person name="Westerberg I."/>
            <person name="Brannstrom I.O."/>
            <person name="Guillou S."/>
            <person name="Cros-Aarteil S."/>
            <person name="Calhoun S."/>
            <person name="Haridas S."/>
            <person name="Kuo A."/>
            <person name="Mondo S."/>
            <person name="Pangilinan J."/>
            <person name="Riley R."/>
            <person name="LaButti K."/>
            <person name="Andreopoulos B."/>
            <person name="Lipzen A."/>
            <person name="Chen C."/>
            <person name="Yan M."/>
            <person name="Daum C."/>
            <person name="Ng V."/>
            <person name="Clum A."/>
            <person name="Steindorff A."/>
            <person name="Ohm R.A."/>
            <person name="Martin F."/>
            <person name="Silar P."/>
            <person name="Natvig D.O."/>
            <person name="Lalanne C."/>
            <person name="Gautier V."/>
            <person name="Ament-Velasquez S.L."/>
            <person name="Kruys A."/>
            <person name="Hutchinson M.I."/>
            <person name="Powell A.J."/>
            <person name="Barry K."/>
            <person name="Miller A.N."/>
            <person name="Grigoriev I.V."/>
            <person name="Debuchy R."/>
            <person name="Gladieux P."/>
            <person name="Hiltunen Thoren M."/>
            <person name="Johannesson H."/>
        </authorList>
    </citation>
    <scope>NUCLEOTIDE SEQUENCE</scope>
    <source>
        <strain evidence="1">CBS 955.72</strain>
    </source>
</reference>
<keyword evidence="2" id="KW-1185">Reference proteome</keyword>